<feature type="transmembrane region" description="Helical" evidence="7">
    <location>
        <begin position="687"/>
        <end position="717"/>
    </location>
</feature>
<dbReference type="Gene3D" id="1.20.1640.10">
    <property type="entry name" value="Multidrug efflux transporter AcrB transmembrane domain"/>
    <property type="match status" value="2"/>
</dbReference>
<evidence type="ECO:0000256" key="5">
    <source>
        <dbReference type="ARBA" id="ARBA00022989"/>
    </source>
</evidence>
<dbReference type="InterPro" id="IPR000731">
    <property type="entry name" value="SSD"/>
</dbReference>
<feature type="transmembrane region" description="Helical" evidence="7">
    <location>
        <begin position="250"/>
        <end position="269"/>
    </location>
</feature>
<dbReference type="PROSITE" id="PS50156">
    <property type="entry name" value="SSD"/>
    <property type="match status" value="1"/>
</dbReference>
<dbReference type="SUPFAM" id="SSF82866">
    <property type="entry name" value="Multidrug efflux transporter AcrB transmembrane domain"/>
    <property type="match status" value="2"/>
</dbReference>
<feature type="transmembrane region" description="Helical" evidence="7">
    <location>
        <begin position="558"/>
        <end position="577"/>
    </location>
</feature>
<dbReference type="Pfam" id="PF03176">
    <property type="entry name" value="MMPL"/>
    <property type="match status" value="2"/>
</dbReference>
<dbReference type="AlphaFoldDB" id="A0A942TQU9"/>
<keyword evidence="10" id="KW-1185">Reference proteome</keyword>
<feature type="transmembrane region" description="Helical" evidence="7">
    <location>
        <begin position="290"/>
        <end position="316"/>
    </location>
</feature>
<gene>
    <name evidence="9" type="ORF">KHA93_20845</name>
</gene>
<keyword evidence="3" id="KW-1003">Cell membrane</keyword>
<dbReference type="PANTHER" id="PTHR33406">
    <property type="entry name" value="MEMBRANE PROTEIN MJ1562-RELATED"/>
    <property type="match status" value="1"/>
</dbReference>
<organism evidence="9 10">
    <name type="scientific">Lederbergia citrisecunda</name>
    <dbReference type="NCBI Taxonomy" id="2833583"/>
    <lineage>
        <taxon>Bacteria</taxon>
        <taxon>Bacillati</taxon>
        <taxon>Bacillota</taxon>
        <taxon>Bacilli</taxon>
        <taxon>Bacillales</taxon>
        <taxon>Bacillaceae</taxon>
        <taxon>Lederbergia</taxon>
    </lineage>
</organism>
<feature type="transmembrane region" description="Helical" evidence="7">
    <location>
        <begin position="584"/>
        <end position="606"/>
    </location>
</feature>
<evidence type="ECO:0000313" key="10">
    <source>
        <dbReference type="Proteomes" id="UP000682713"/>
    </source>
</evidence>
<evidence type="ECO:0000313" key="9">
    <source>
        <dbReference type="EMBL" id="MBS4202060.1"/>
    </source>
</evidence>
<comment type="similarity">
    <text evidence="2">Belongs to the resistance-nodulation-cell division (RND) (TC 2.A.6) family. MmpL subfamily.</text>
</comment>
<feature type="transmembrane region" description="Helical" evidence="7">
    <location>
        <begin position="618"/>
        <end position="637"/>
    </location>
</feature>
<keyword evidence="4 7" id="KW-0812">Transmembrane</keyword>
<evidence type="ECO:0000256" key="4">
    <source>
        <dbReference type="ARBA" id="ARBA00022692"/>
    </source>
</evidence>
<evidence type="ECO:0000256" key="7">
    <source>
        <dbReference type="SAM" id="Phobius"/>
    </source>
</evidence>
<dbReference type="EMBL" id="JAGYPJ010000001">
    <property type="protein sequence ID" value="MBS4202060.1"/>
    <property type="molecule type" value="Genomic_DNA"/>
</dbReference>
<sequence length="735" mass="81872">MLRPFRKLVKFASSPRGAKITLVSWLLVVLLFSLFAPGAKEFAVNSKEASVGGDRPSEIADHVLKEQFSNNDGMPALLVFHRDGKITNEDRVKIAKLSEWLASDEKPKHIISALPFHQFPENVQDEMFSDDGSTLLFNLSLESDLDSDITLKTLDQVREKVDAIGLEGIQFEITGPAGISADTISLFKNADIVLMLATIGLIFIILILIYRSPLLAITPLLIAGIVYGVVDRVLGLAGKYDWFTVDRSSISIMLVLLFAVLTDYSLFVFSRYREELKKQESKYTAMGEAIYHVSEPIVFSGGTVFLAMLTLFVTIFQPYNHFAPVFSVAVLVILFAGLTLIPSIFALMGRKAFWPFVPKVESANKAKGGIWNKISHLVMKRPAVLAGILLIVLLVGAFNFSSMKYSFNLLKSFPEDMPSRQGYELLEKNYPAGQLAPVDIVLQSSKEFALNDEFFTNVNSLVEKLEDQKGVSSVTPVIKDQTNLPRNFLSKSEKAVRIQLVLNDNPYDAAALDTVQKLRDSADTFLKDSGFSTKDVKMHIAGQTAQQADVRQMNNRDMIVLFSLVTILLTFVLGFQTQSVLMPILMMSTILLSYFSSLGFSWWIFHHLMGFEAISYRLPVYTFVFMVALGIDYNIMLVSRIREEAQSLPWKEAVGKGVALTGGVISSAGLILAATFAVLMTQPLQELFLFGFTMAMGILLDTFIIRGIFLPSILILTHKDKKRMKFKEININAES</sequence>
<name>A0A942TQU9_9BACI</name>
<dbReference type="GO" id="GO:0005886">
    <property type="term" value="C:plasma membrane"/>
    <property type="evidence" value="ECO:0007669"/>
    <property type="project" value="UniProtKB-SubCell"/>
</dbReference>
<comment type="caution">
    <text evidence="9">The sequence shown here is derived from an EMBL/GenBank/DDBJ whole genome shotgun (WGS) entry which is preliminary data.</text>
</comment>
<feature type="domain" description="SSD" evidence="8">
    <location>
        <begin position="589"/>
        <end position="715"/>
    </location>
</feature>
<dbReference type="RefSeq" id="WP_213112476.1">
    <property type="nucleotide sequence ID" value="NZ_JAGYPJ010000001.1"/>
</dbReference>
<reference evidence="9 10" key="1">
    <citation type="submission" date="2021-05" db="EMBL/GenBank/DDBJ databases">
        <title>Novel Bacillus species.</title>
        <authorList>
            <person name="Liu G."/>
        </authorList>
    </citation>
    <scope>NUCLEOTIDE SEQUENCE [LARGE SCALE GENOMIC DNA]</scope>
    <source>
        <strain evidence="9 10">FJAT-49732</strain>
    </source>
</reference>
<evidence type="ECO:0000256" key="1">
    <source>
        <dbReference type="ARBA" id="ARBA00004651"/>
    </source>
</evidence>
<evidence type="ECO:0000256" key="2">
    <source>
        <dbReference type="ARBA" id="ARBA00010157"/>
    </source>
</evidence>
<dbReference type="Proteomes" id="UP000682713">
    <property type="component" value="Unassembled WGS sequence"/>
</dbReference>
<feature type="transmembrane region" description="Helical" evidence="7">
    <location>
        <begin position="658"/>
        <end position="681"/>
    </location>
</feature>
<feature type="transmembrane region" description="Helical" evidence="7">
    <location>
        <begin position="214"/>
        <end position="230"/>
    </location>
</feature>
<accession>A0A942TQU9</accession>
<dbReference type="InterPro" id="IPR050545">
    <property type="entry name" value="Mycobact_MmpL"/>
</dbReference>
<feature type="transmembrane region" description="Helical" evidence="7">
    <location>
        <begin position="383"/>
        <end position="401"/>
    </location>
</feature>
<proteinExistence type="inferred from homology"/>
<evidence type="ECO:0000256" key="3">
    <source>
        <dbReference type="ARBA" id="ARBA00022475"/>
    </source>
</evidence>
<dbReference type="PANTHER" id="PTHR33406:SF6">
    <property type="entry name" value="MEMBRANE PROTEIN YDGH-RELATED"/>
    <property type="match status" value="1"/>
</dbReference>
<keyword evidence="5 7" id="KW-1133">Transmembrane helix</keyword>
<comment type="subcellular location">
    <subcellularLocation>
        <location evidence="1">Cell membrane</location>
        <topology evidence="1">Multi-pass membrane protein</topology>
    </subcellularLocation>
</comment>
<dbReference type="InterPro" id="IPR004869">
    <property type="entry name" value="MMPL_dom"/>
</dbReference>
<keyword evidence="6 7" id="KW-0472">Membrane</keyword>
<evidence type="ECO:0000259" key="8">
    <source>
        <dbReference type="PROSITE" id="PS50156"/>
    </source>
</evidence>
<evidence type="ECO:0000256" key="6">
    <source>
        <dbReference type="ARBA" id="ARBA00023136"/>
    </source>
</evidence>
<protein>
    <submittedName>
        <fullName evidence="9">MMPL family transporter</fullName>
    </submittedName>
</protein>
<feature type="transmembrane region" description="Helical" evidence="7">
    <location>
        <begin position="322"/>
        <end position="347"/>
    </location>
</feature>
<feature type="transmembrane region" description="Helical" evidence="7">
    <location>
        <begin position="192"/>
        <end position="209"/>
    </location>
</feature>